<sequence>MYGWLWRALPGPAPVRVLLLAVLAAVVVAVLFQVVFPAVAPLVPVNDGTVDGAGAASRAPRALLAAWVP</sequence>
<reference evidence="1" key="1">
    <citation type="submission" date="2020-02" db="EMBL/GenBank/DDBJ databases">
        <authorList>
            <person name="Meier V. D."/>
        </authorList>
    </citation>
    <scope>NUCLEOTIDE SEQUENCE</scope>
    <source>
        <strain evidence="1">AVDCRST_MAG35</strain>
    </source>
</reference>
<dbReference type="AlphaFoldDB" id="A0A6J4Q6C9"/>
<proteinExistence type="predicted"/>
<gene>
    <name evidence="1" type="ORF">AVDCRST_MAG35-2662</name>
</gene>
<name>A0A6J4Q6C9_9ACTN</name>
<evidence type="ECO:0000313" key="1">
    <source>
        <dbReference type="EMBL" id="CAA9431882.1"/>
    </source>
</evidence>
<accession>A0A6J4Q6C9</accession>
<protein>
    <submittedName>
        <fullName evidence="1">Uncharacterized protein</fullName>
    </submittedName>
</protein>
<dbReference type="EMBL" id="CADCUY010000531">
    <property type="protein sequence ID" value="CAA9431882.1"/>
    <property type="molecule type" value="Genomic_DNA"/>
</dbReference>
<organism evidence="1">
    <name type="scientific">uncultured Quadrisphaera sp</name>
    <dbReference type="NCBI Taxonomy" id="904978"/>
    <lineage>
        <taxon>Bacteria</taxon>
        <taxon>Bacillati</taxon>
        <taxon>Actinomycetota</taxon>
        <taxon>Actinomycetes</taxon>
        <taxon>Kineosporiales</taxon>
        <taxon>Kineosporiaceae</taxon>
        <taxon>Quadrisphaera</taxon>
        <taxon>environmental samples</taxon>
    </lineage>
</organism>